<keyword evidence="5" id="KW-0378">Hydrolase</keyword>
<feature type="signal peptide" evidence="9">
    <location>
        <begin position="1"/>
        <end position="20"/>
    </location>
</feature>
<keyword evidence="7" id="KW-0325">Glycoprotein</keyword>
<dbReference type="InterPro" id="IPR019819">
    <property type="entry name" value="Carboxylesterase_B_CS"/>
</dbReference>
<dbReference type="GO" id="GO:0106435">
    <property type="term" value="F:carboxylesterase activity"/>
    <property type="evidence" value="ECO:0007669"/>
    <property type="project" value="UniProtKB-EC"/>
</dbReference>
<gene>
    <name evidence="11" type="primary">Dmoj\GI25494</name>
    <name evidence="11" type="ORF">Dmoj_GI25494</name>
</gene>
<comment type="similarity">
    <text evidence="2">Belongs to the type-B carboxylesterase/lipase family.</text>
</comment>
<dbReference type="Proteomes" id="UP000009192">
    <property type="component" value="Unassembled WGS sequence"/>
</dbReference>
<proteinExistence type="inferred from homology"/>
<dbReference type="SUPFAM" id="SSF53474">
    <property type="entry name" value="alpha/beta-Hydrolases"/>
    <property type="match status" value="1"/>
</dbReference>
<evidence type="ECO:0000256" key="2">
    <source>
        <dbReference type="ARBA" id="ARBA00005964"/>
    </source>
</evidence>
<evidence type="ECO:0000256" key="8">
    <source>
        <dbReference type="ARBA" id="ARBA00039155"/>
    </source>
</evidence>
<evidence type="ECO:0000256" key="7">
    <source>
        <dbReference type="ARBA" id="ARBA00023180"/>
    </source>
</evidence>
<organism evidence="11 12">
    <name type="scientific">Drosophila mojavensis</name>
    <name type="common">Fruit fly</name>
    <dbReference type="NCBI Taxonomy" id="7230"/>
    <lineage>
        <taxon>Eukaryota</taxon>
        <taxon>Metazoa</taxon>
        <taxon>Ecdysozoa</taxon>
        <taxon>Arthropoda</taxon>
        <taxon>Hexapoda</taxon>
        <taxon>Insecta</taxon>
        <taxon>Pterygota</taxon>
        <taxon>Neoptera</taxon>
        <taxon>Endopterygota</taxon>
        <taxon>Diptera</taxon>
        <taxon>Brachycera</taxon>
        <taxon>Muscomorpha</taxon>
        <taxon>Ephydroidea</taxon>
        <taxon>Drosophilidae</taxon>
        <taxon>Drosophila</taxon>
    </lineage>
</organism>
<dbReference type="OrthoDB" id="6846267at2759"/>
<name>A0A0Q9XDF2_DROMO</name>
<evidence type="ECO:0000256" key="9">
    <source>
        <dbReference type="SAM" id="SignalP"/>
    </source>
</evidence>
<keyword evidence="6" id="KW-1015">Disulfide bond</keyword>
<evidence type="ECO:0000256" key="1">
    <source>
        <dbReference type="ARBA" id="ARBA00004613"/>
    </source>
</evidence>
<accession>A0A0Q9XDF2</accession>
<evidence type="ECO:0000256" key="6">
    <source>
        <dbReference type="ARBA" id="ARBA00023157"/>
    </source>
</evidence>
<dbReference type="InParanoid" id="A0A0Q9XDF2"/>
<evidence type="ECO:0000313" key="12">
    <source>
        <dbReference type="Proteomes" id="UP000009192"/>
    </source>
</evidence>
<keyword evidence="3" id="KW-0719">Serine esterase</keyword>
<evidence type="ECO:0000256" key="3">
    <source>
        <dbReference type="ARBA" id="ARBA00022487"/>
    </source>
</evidence>
<dbReference type="AlphaFoldDB" id="A0A0Q9XDF2"/>
<dbReference type="Pfam" id="PF00135">
    <property type="entry name" value="COesterase"/>
    <property type="match status" value="1"/>
</dbReference>
<comment type="subcellular location">
    <subcellularLocation>
        <location evidence="1">Secreted</location>
    </subcellularLocation>
</comment>
<keyword evidence="9" id="KW-0732">Signal</keyword>
<dbReference type="InterPro" id="IPR029058">
    <property type="entry name" value="AB_hydrolase_fold"/>
</dbReference>
<dbReference type="InterPro" id="IPR002018">
    <property type="entry name" value="CarbesteraseB"/>
</dbReference>
<keyword evidence="12" id="KW-1185">Reference proteome</keyword>
<sequence>MNTFAFAVVLLSACSLSASSDPLLIELPNGELRGRDNGIYYSYESIPYAQPPINDLRLEDPLPYTEKWVETFDATTPATECLQWSQWIQQPDKLTGSEDCLTISIFKPKNATRQSFPVVASIFGGAWSFGSSLDDGPEHFMDSGNVIVVKINYRVGPLGFLSTGDNVLPGNYGLKDQRLAIQWIKQNIDRFGGDPENIILLGFGAGGAAVHLQLMHKDMETFVKGAISISGAATSPFAVQSSGREDAFRFGKVLGCKRIKSSFALKECFKKTMGHEIVSSVKKLQVFDFIPSAVFRPVIESPDLEYPFLTESPIETIKSGRSAQVPWLASYTTQNGIYNTAMLLQKDMSGKELIYELNSRWNELAPHFLYYPKEMNKLQKNIHSRKLKLQYLGYRNFSVENYFDLQRMFTNELFKNGIEEALDAHRKHGSSPVYAYVYDNPADKSVGHTLAKRMDIFMGTGLGDDYYILMYQPMRGALRADEKVVSWKLVKMVEEFAQSRKLAYDDCVFPDNRGKKQFQLVVIKRTHCEVQEARHLPETVSDHLPPSPVVIF</sequence>
<protein>
    <recommendedName>
        <fullName evidence="8">carboxylesterase</fullName>
        <ecNumber evidence="8">3.1.1.1</ecNumber>
    </recommendedName>
</protein>
<reference evidence="11 12" key="1">
    <citation type="journal article" date="2007" name="Nature">
        <title>Evolution of genes and genomes on the Drosophila phylogeny.</title>
        <authorList>
            <consortium name="Drosophila 12 Genomes Consortium"/>
            <person name="Clark A.G."/>
            <person name="Eisen M.B."/>
            <person name="Smith D.R."/>
            <person name="Bergman C.M."/>
            <person name="Oliver B."/>
            <person name="Markow T.A."/>
            <person name="Kaufman T.C."/>
            <person name="Kellis M."/>
            <person name="Gelbart W."/>
            <person name="Iyer V.N."/>
            <person name="Pollard D.A."/>
            <person name="Sackton T.B."/>
            <person name="Larracuente A.M."/>
            <person name="Singh N.D."/>
            <person name="Abad J.P."/>
            <person name="Abt D.N."/>
            <person name="Adryan B."/>
            <person name="Aguade M."/>
            <person name="Akashi H."/>
            <person name="Anderson W.W."/>
            <person name="Aquadro C.F."/>
            <person name="Ardell D.H."/>
            <person name="Arguello R."/>
            <person name="Artieri C.G."/>
            <person name="Barbash D.A."/>
            <person name="Barker D."/>
            <person name="Barsanti P."/>
            <person name="Batterham P."/>
            <person name="Batzoglou S."/>
            <person name="Begun D."/>
            <person name="Bhutkar A."/>
            <person name="Blanco E."/>
            <person name="Bosak S.A."/>
            <person name="Bradley R.K."/>
            <person name="Brand A.D."/>
            <person name="Brent M.R."/>
            <person name="Brooks A.N."/>
            <person name="Brown R.H."/>
            <person name="Butlin R.K."/>
            <person name="Caggese C."/>
            <person name="Calvi B.R."/>
            <person name="Bernardo de Carvalho A."/>
            <person name="Caspi A."/>
            <person name="Castrezana S."/>
            <person name="Celniker S.E."/>
            <person name="Chang J.L."/>
            <person name="Chapple C."/>
            <person name="Chatterji S."/>
            <person name="Chinwalla A."/>
            <person name="Civetta A."/>
            <person name="Clifton S.W."/>
            <person name="Comeron J.M."/>
            <person name="Costello J.C."/>
            <person name="Coyne J.A."/>
            <person name="Daub J."/>
            <person name="David R.G."/>
            <person name="Delcher A.L."/>
            <person name="Delehaunty K."/>
            <person name="Do C.B."/>
            <person name="Ebling H."/>
            <person name="Edwards K."/>
            <person name="Eickbush T."/>
            <person name="Evans J.D."/>
            <person name="Filipski A."/>
            <person name="Findeiss S."/>
            <person name="Freyhult E."/>
            <person name="Fulton L."/>
            <person name="Fulton R."/>
            <person name="Garcia A.C."/>
            <person name="Gardiner A."/>
            <person name="Garfield D.A."/>
            <person name="Garvin B.E."/>
            <person name="Gibson G."/>
            <person name="Gilbert D."/>
            <person name="Gnerre S."/>
            <person name="Godfrey J."/>
            <person name="Good R."/>
            <person name="Gotea V."/>
            <person name="Gravely B."/>
            <person name="Greenberg A.J."/>
            <person name="Griffiths-Jones S."/>
            <person name="Gross S."/>
            <person name="Guigo R."/>
            <person name="Gustafson E.A."/>
            <person name="Haerty W."/>
            <person name="Hahn M.W."/>
            <person name="Halligan D.L."/>
            <person name="Halpern A.L."/>
            <person name="Halter G.M."/>
            <person name="Han M.V."/>
            <person name="Heger A."/>
            <person name="Hillier L."/>
            <person name="Hinrichs A.S."/>
            <person name="Holmes I."/>
            <person name="Hoskins R.A."/>
            <person name="Hubisz M.J."/>
            <person name="Hultmark D."/>
            <person name="Huntley M.A."/>
            <person name="Jaffe D.B."/>
            <person name="Jagadeeshan S."/>
            <person name="Jeck W.R."/>
            <person name="Johnson J."/>
            <person name="Jones C.D."/>
            <person name="Jordan W.C."/>
            <person name="Karpen G.H."/>
            <person name="Kataoka E."/>
            <person name="Keightley P.D."/>
            <person name="Kheradpour P."/>
            <person name="Kirkness E.F."/>
            <person name="Koerich L.B."/>
            <person name="Kristiansen K."/>
            <person name="Kudrna D."/>
            <person name="Kulathinal R.J."/>
            <person name="Kumar S."/>
            <person name="Kwok R."/>
            <person name="Lander E."/>
            <person name="Langley C.H."/>
            <person name="Lapoint R."/>
            <person name="Lazzaro B.P."/>
            <person name="Lee S.J."/>
            <person name="Levesque L."/>
            <person name="Li R."/>
            <person name="Lin C.F."/>
            <person name="Lin M.F."/>
            <person name="Lindblad-Toh K."/>
            <person name="Llopart A."/>
            <person name="Long M."/>
            <person name="Low L."/>
            <person name="Lozovsky E."/>
            <person name="Lu J."/>
            <person name="Luo M."/>
            <person name="Machado C.A."/>
            <person name="Makalowski W."/>
            <person name="Marzo M."/>
            <person name="Matsuda M."/>
            <person name="Matzkin L."/>
            <person name="McAllister B."/>
            <person name="McBride C.S."/>
            <person name="McKernan B."/>
            <person name="McKernan K."/>
            <person name="Mendez-Lago M."/>
            <person name="Minx P."/>
            <person name="Mollenhauer M.U."/>
            <person name="Montooth K."/>
            <person name="Mount S.M."/>
            <person name="Mu X."/>
            <person name="Myers E."/>
            <person name="Negre B."/>
            <person name="Newfeld S."/>
            <person name="Nielsen R."/>
            <person name="Noor M.A."/>
            <person name="O'Grady P."/>
            <person name="Pachter L."/>
            <person name="Papaceit M."/>
            <person name="Parisi M.J."/>
            <person name="Parisi M."/>
            <person name="Parts L."/>
            <person name="Pedersen J.S."/>
            <person name="Pesole G."/>
            <person name="Phillippy A.M."/>
            <person name="Ponting C.P."/>
            <person name="Pop M."/>
            <person name="Porcelli D."/>
            <person name="Powell J.R."/>
            <person name="Prohaska S."/>
            <person name="Pruitt K."/>
            <person name="Puig M."/>
            <person name="Quesneville H."/>
            <person name="Ram K.R."/>
            <person name="Rand D."/>
            <person name="Rasmussen M.D."/>
            <person name="Reed L.K."/>
            <person name="Reenan R."/>
            <person name="Reily A."/>
            <person name="Remington K.A."/>
            <person name="Rieger T.T."/>
            <person name="Ritchie M.G."/>
            <person name="Robin C."/>
            <person name="Rogers Y.H."/>
            <person name="Rohde C."/>
            <person name="Rozas J."/>
            <person name="Rubenfield M.J."/>
            <person name="Ruiz A."/>
            <person name="Russo S."/>
            <person name="Salzberg S.L."/>
            <person name="Sanchez-Gracia A."/>
            <person name="Saranga D.J."/>
            <person name="Sato H."/>
            <person name="Schaeffer S.W."/>
            <person name="Schatz M.C."/>
            <person name="Schlenke T."/>
            <person name="Schwartz R."/>
            <person name="Segarra C."/>
            <person name="Singh R.S."/>
            <person name="Sirot L."/>
            <person name="Sirota M."/>
            <person name="Sisneros N.B."/>
            <person name="Smith C.D."/>
            <person name="Smith T.F."/>
            <person name="Spieth J."/>
            <person name="Stage D.E."/>
            <person name="Stark A."/>
            <person name="Stephan W."/>
            <person name="Strausberg R.L."/>
            <person name="Strempel S."/>
            <person name="Sturgill D."/>
            <person name="Sutton G."/>
            <person name="Sutton G.G."/>
            <person name="Tao W."/>
            <person name="Teichmann S."/>
            <person name="Tobari Y.N."/>
            <person name="Tomimura Y."/>
            <person name="Tsolas J.M."/>
            <person name="Valente V.L."/>
            <person name="Venter E."/>
            <person name="Venter J.C."/>
            <person name="Vicario S."/>
            <person name="Vieira F.G."/>
            <person name="Vilella A.J."/>
            <person name="Villasante A."/>
            <person name="Walenz B."/>
            <person name="Wang J."/>
            <person name="Wasserman M."/>
            <person name="Watts T."/>
            <person name="Wilson D."/>
            <person name="Wilson R.K."/>
            <person name="Wing R.A."/>
            <person name="Wolfner M.F."/>
            <person name="Wong A."/>
            <person name="Wong G.K."/>
            <person name="Wu C.I."/>
            <person name="Wu G."/>
            <person name="Yamamoto D."/>
            <person name="Yang H.P."/>
            <person name="Yang S.P."/>
            <person name="Yorke J.A."/>
            <person name="Yoshida K."/>
            <person name="Zdobnov E."/>
            <person name="Zhang P."/>
            <person name="Zhang Y."/>
            <person name="Zimin A.V."/>
            <person name="Baldwin J."/>
            <person name="Abdouelleil A."/>
            <person name="Abdulkadir J."/>
            <person name="Abebe A."/>
            <person name="Abera B."/>
            <person name="Abreu J."/>
            <person name="Acer S.C."/>
            <person name="Aftuck L."/>
            <person name="Alexander A."/>
            <person name="An P."/>
            <person name="Anderson E."/>
            <person name="Anderson S."/>
            <person name="Arachi H."/>
            <person name="Azer M."/>
            <person name="Bachantsang P."/>
            <person name="Barry A."/>
            <person name="Bayul T."/>
            <person name="Berlin A."/>
            <person name="Bessette D."/>
            <person name="Bloom T."/>
            <person name="Blye J."/>
            <person name="Boguslavskiy L."/>
            <person name="Bonnet C."/>
            <person name="Boukhgalter B."/>
            <person name="Bourzgui I."/>
            <person name="Brown A."/>
            <person name="Cahill P."/>
            <person name="Channer S."/>
            <person name="Cheshatsang Y."/>
            <person name="Chuda L."/>
            <person name="Citroen M."/>
            <person name="Collymore A."/>
            <person name="Cooke P."/>
            <person name="Costello M."/>
            <person name="D'Aco K."/>
            <person name="Daza R."/>
            <person name="De Haan G."/>
            <person name="DeGray S."/>
            <person name="DeMaso C."/>
            <person name="Dhargay N."/>
            <person name="Dooley K."/>
            <person name="Dooley E."/>
            <person name="Doricent M."/>
            <person name="Dorje P."/>
            <person name="Dorjee K."/>
            <person name="Dupes A."/>
            <person name="Elong R."/>
            <person name="Falk J."/>
            <person name="Farina A."/>
            <person name="Faro S."/>
            <person name="Ferguson D."/>
            <person name="Fisher S."/>
            <person name="Foley C.D."/>
            <person name="Franke A."/>
            <person name="Friedrich D."/>
            <person name="Gadbois L."/>
            <person name="Gearin G."/>
            <person name="Gearin C.R."/>
            <person name="Giannoukos G."/>
            <person name="Goode T."/>
            <person name="Graham J."/>
            <person name="Grandbois E."/>
            <person name="Grewal S."/>
            <person name="Gyaltsen K."/>
            <person name="Hafez N."/>
            <person name="Hagos B."/>
            <person name="Hall J."/>
            <person name="Henson C."/>
            <person name="Hollinger A."/>
            <person name="Honan T."/>
            <person name="Huard M.D."/>
            <person name="Hughes L."/>
            <person name="Hurhula B."/>
            <person name="Husby M.E."/>
            <person name="Kamat A."/>
            <person name="Kanga B."/>
            <person name="Kashin S."/>
            <person name="Khazanovich D."/>
            <person name="Kisner P."/>
            <person name="Lance K."/>
            <person name="Lara M."/>
            <person name="Lee W."/>
            <person name="Lennon N."/>
            <person name="Letendre F."/>
            <person name="LeVine R."/>
            <person name="Lipovsky A."/>
            <person name="Liu X."/>
            <person name="Liu J."/>
            <person name="Liu S."/>
            <person name="Lokyitsang T."/>
            <person name="Lokyitsang Y."/>
            <person name="Lubonja R."/>
            <person name="Lui A."/>
            <person name="MacDonald P."/>
            <person name="Magnisalis V."/>
            <person name="Maru K."/>
            <person name="Matthews C."/>
            <person name="McCusker W."/>
            <person name="McDonough S."/>
            <person name="Mehta T."/>
            <person name="Meldrim J."/>
            <person name="Meneus L."/>
            <person name="Mihai O."/>
            <person name="Mihalev A."/>
            <person name="Mihova T."/>
            <person name="Mittelman R."/>
            <person name="Mlenga V."/>
            <person name="Montmayeur A."/>
            <person name="Mulrain L."/>
            <person name="Navidi A."/>
            <person name="Naylor J."/>
            <person name="Negash T."/>
            <person name="Nguyen T."/>
            <person name="Nguyen N."/>
            <person name="Nicol R."/>
            <person name="Norbu C."/>
            <person name="Norbu N."/>
            <person name="Novod N."/>
            <person name="O'Neill B."/>
            <person name="Osman S."/>
            <person name="Markiewicz E."/>
            <person name="Oyono O.L."/>
            <person name="Patti C."/>
            <person name="Phunkhang P."/>
            <person name="Pierre F."/>
            <person name="Priest M."/>
            <person name="Raghuraman S."/>
            <person name="Rege F."/>
            <person name="Reyes R."/>
            <person name="Rise C."/>
            <person name="Rogov P."/>
            <person name="Ross K."/>
            <person name="Ryan E."/>
            <person name="Settipalli S."/>
            <person name="Shea T."/>
            <person name="Sherpa N."/>
            <person name="Shi L."/>
            <person name="Shih D."/>
            <person name="Sparrow T."/>
            <person name="Spaulding J."/>
            <person name="Stalker J."/>
            <person name="Stange-Thomann N."/>
            <person name="Stavropoulos S."/>
            <person name="Stone C."/>
            <person name="Strader C."/>
            <person name="Tesfaye S."/>
            <person name="Thomson T."/>
            <person name="Thoulutsang Y."/>
            <person name="Thoulutsang D."/>
            <person name="Topham K."/>
            <person name="Topping I."/>
            <person name="Tsamla T."/>
            <person name="Vassiliev H."/>
            <person name="Vo A."/>
            <person name="Wangchuk T."/>
            <person name="Wangdi T."/>
            <person name="Weiand M."/>
            <person name="Wilkinson J."/>
            <person name="Wilson A."/>
            <person name="Yadav S."/>
            <person name="Young G."/>
            <person name="Yu Q."/>
            <person name="Zembek L."/>
            <person name="Zhong D."/>
            <person name="Zimmer A."/>
            <person name="Zwirko Z."/>
            <person name="Jaffe D.B."/>
            <person name="Alvarez P."/>
            <person name="Brockman W."/>
            <person name="Butler J."/>
            <person name="Chin C."/>
            <person name="Gnerre S."/>
            <person name="Grabherr M."/>
            <person name="Kleber M."/>
            <person name="Mauceli E."/>
            <person name="MacCallum I."/>
        </authorList>
    </citation>
    <scope>NUCLEOTIDE SEQUENCE [LARGE SCALE GENOMIC DNA]</scope>
    <source>
        <strain evidence="12">Tucson 15081-1352.22</strain>
    </source>
</reference>
<dbReference type="EMBL" id="CH933806">
    <property type="protein sequence ID" value="KRG01848.1"/>
    <property type="molecule type" value="Genomic_DNA"/>
</dbReference>
<feature type="domain" description="Carboxylesterase type B" evidence="10">
    <location>
        <begin position="24"/>
        <end position="501"/>
    </location>
</feature>
<feature type="chain" id="PRO_5006387852" description="carboxylesterase" evidence="9">
    <location>
        <begin position="21"/>
        <end position="552"/>
    </location>
</feature>
<dbReference type="PROSITE" id="PS00941">
    <property type="entry name" value="CARBOXYLESTERASE_B_2"/>
    <property type="match status" value="1"/>
</dbReference>
<dbReference type="ESTHER" id="dromo-A0A0Q9XDF2">
    <property type="family name" value="Carb_B_Arthropoda"/>
</dbReference>
<evidence type="ECO:0000313" key="11">
    <source>
        <dbReference type="EMBL" id="KRG01848.1"/>
    </source>
</evidence>
<dbReference type="CDD" id="cd00312">
    <property type="entry name" value="Esterase_lipase"/>
    <property type="match status" value="1"/>
</dbReference>
<evidence type="ECO:0000259" key="10">
    <source>
        <dbReference type="Pfam" id="PF00135"/>
    </source>
</evidence>
<evidence type="ECO:0000256" key="4">
    <source>
        <dbReference type="ARBA" id="ARBA00022525"/>
    </source>
</evidence>
<dbReference type="EC" id="3.1.1.1" evidence="8"/>
<dbReference type="Gene3D" id="3.40.50.1820">
    <property type="entry name" value="alpha/beta hydrolase"/>
    <property type="match status" value="1"/>
</dbReference>
<dbReference type="GO" id="GO:0005576">
    <property type="term" value="C:extracellular region"/>
    <property type="evidence" value="ECO:0007669"/>
    <property type="project" value="UniProtKB-SubCell"/>
</dbReference>
<dbReference type="KEGG" id="dmo:Dmoj_GI25494"/>
<dbReference type="ESTHER" id="dromo-b4kdh8.2">
    <property type="family name" value="Carb_B_Arthropoda"/>
</dbReference>
<dbReference type="PANTHER" id="PTHR43142:SF1">
    <property type="entry name" value="CARBOXYLIC ESTER HYDROLASE"/>
    <property type="match status" value="1"/>
</dbReference>
<evidence type="ECO:0000256" key="5">
    <source>
        <dbReference type="ARBA" id="ARBA00022801"/>
    </source>
</evidence>
<keyword evidence="4" id="KW-0964">Secreted</keyword>
<dbReference type="eggNOG" id="KOG1516">
    <property type="taxonomic scope" value="Eukaryota"/>
</dbReference>
<dbReference type="PANTHER" id="PTHR43142">
    <property type="entry name" value="CARBOXYLIC ESTER HYDROLASE"/>
    <property type="match status" value="1"/>
</dbReference>